<evidence type="ECO:0000313" key="4">
    <source>
        <dbReference type="EMBL" id="QED46436.1"/>
    </source>
</evidence>
<feature type="compositionally biased region" description="Basic and acidic residues" evidence="2">
    <location>
        <begin position="23"/>
        <end position="32"/>
    </location>
</feature>
<dbReference type="KEGG" id="bda:FSZ17_03660"/>
<dbReference type="PROSITE" id="PS50234">
    <property type="entry name" value="VWFA"/>
    <property type="match status" value="1"/>
</dbReference>
<dbReference type="EMBL" id="CP042593">
    <property type="protein sequence ID" value="QED46436.1"/>
    <property type="molecule type" value="Genomic_DNA"/>
</dbReference>
<dbReference type="Gene3D" id="3.40.50.410">
    <property type="entry name" value="von Willebrand factor, type A domain"/>
    <property type="match status" value="2"/>
</dbReference>
<dbReference type="AlphaFoldDB" id="A0A5B8Z522"/>
<dbReference type="RefSeq" id="WP_057776318.1">
    <property type="nucleotide sequence ID" value="NZ_CP042593.1"/>
</dbReference>
<organism evidence="4 5">
    <name type="scientific">Cytobacillus dafuensis</name>
    <name type="common">Bacillus dafuensis</name>
    <dbReference type="NCBI Taxonomy" id="1742359"/>
    <lineage>
        <taxon>Bacteria</taxon>
        <taxon>Bacillati</taxon>
        <taxon>Bacillota</taxon>
        <taxon>Bacilli</taxon>
        <taxon>Bacillales</taxon>
        <taxon>Bacillaceae</taxon>
        <taxon>Cytobacillus</taxon>
    </lineage>
</organism>
<protein>
    <submittedName>
        <fullName evidence="4">VWA domain-containing protein</fullName>
    </submittedName>
</protein>
<evidence type="ECO:0000256" key="2">
    <source>
        <dbReference type="SAM" id="MobiDB-lite"/>
    </source>
</evidence>
<feature type="coiled-coil region" evidence="1">
    <location>
        <begin position="421"/>
        <end position="481"/>
    </location>
</feature>
<proteinExistence type="predicted"/>
<reference evidence="5" key="1">
    <citation type="submission" date="2019-08" db="EMBL/GenBank/DDBJ databases">
        <authorList>
            <person name="Zheng X."/>
        </authorList>
    </citation>
    <scope>NUCLEOTIDE SEQUENCE [LARGE SCALE GENOMIC DNA]</scope>
    <source>
        <strain evidence="5">FJAT-25496</strain>
    </source>
</reference>
<feature type="domain" description="VWFA" evidence="3">
    <location>
        <begin position="177"/>
        <end position="363"/>
    </location>
</feature>
<dbReference type="Proteomes" id="UP000321555">
    <property type="component" value="Chromosome"/>
</dbReference>
<evidence type="ECO:0000256" key="1">
    <source>
        <dbReference type="SAM" id="Coils"/>
    </source>
</evidence>
<dbReference type="InterPro" id="IPR036465">
    <property type="entry name" value="vWFA_dom_sf"/>
</dbReference>
<sequence length="484" mass="54467">MIKRAITVTSILLLFLTGCSDKKDVSKEKPEAETDVEAVTAPQKKEENKQPEVKEETALTEIEAVKIPATIEEFASSMSGQLTKDFPYDKETASWPSTNTLKGIEDELTEHLRAAAKATGDTDILFKSFIYYLGNSAYDEVVPELMAFKPQFDEPYLPEPEEVSENKAIQEKAAPSKAIIMLDASSSMLLNVDGEQKMKIAKSAVRSFAKTIGATSEVSLYVYGHAGSQENKDKQLSCSKIEEVYPLQKYHEENFYKAVDGVEAKGWTPLAGALNKANEVSQSMDGDITLYIVSDGAETCDGNPVEEAKQFVQGEENRKVNIIGFDVDEKHENQLKAVAEAGQGEYFSAKNTEELKNTVIQKWVPPGMIEIMGKQWASPKGTFAIFWQDMDVDKMSQKISYAINVEQGRFRDAANVMLIEKMITEEQKDRLINKIEEHKEKLEQLNGQLKEQKKMEIDAEVNRIDQKINDWAKRMELLREENKK</sequence>
<feature type="compositionally biased region" description="Basic and acidic residues" evidence="2">
    <location>
        <begin position="43"/>
        <end position="55"/>
    </location>
</feature>
<keyword evidence="5" id="KW-1185">Reference proteome</keyword>
<dbReference type="SMART" id="SM00327">
    <property type="entry name" value="VWA"/>
    <property type="match status" value="1"/>
</dbReference>
<gene>
    <name evidence="4" type="ORF">FSZ17_03660</name>
</gene>
<dbReference type="STRING" id="1742359.GCA_001439625_01281"/>
<dbReference type="OrthoDB" id="9783818at2"/>
<dbReference type="SUPFAM" id="SSF53300">
    <property type="entry name" value="vWA-like"/>
    <property type="match status" value="1"/>
</dbReference>
<dbReference type="Pfam" id="PF00092">
    <property type="entry name" value="VWA"/>
    <property type="match status" value="1"/>
</dbReference>
<dbReference type="PROSITE" id="PS51257">
    <property type="entry name" value="PROKAR_LIPOPROTEIN"/>
    <property type="match status" value="1"/>
</dbReference>
<keyword evidence="1" id="KW-0175">Coiled coil</keyword>
<feature type="region of interest" description="Disordered" evidence="2">
    <location>
        <begin position="23"/>
        <end position="55"/>
    </location>
</feature>
<accession>A0A5B8Z522</accession>
<dbReference type="InterPro" id="IPR002035">
    <property type="entry name" value="VWF_A"/>
</dbReference>
<evidence type="ECO:0000313" key="5">
    <source>
        <dbReference type="Proteomes" id="UP000321555"/>
    </source>
</evidence>
<name>A0A5B8Z522_CYTDA</name>
<evidence type="ECO:0000259" key="3">
    <source>
        <dbReference type="PROSITE" id="PS50234"/>
    </source>
</evidence>